<dbReference type="Gene3D" id="3.30.565.10">
    <property type="entry name" value="Histidine kinase-like ATPase, C-terminal domain"/>
    <property type="match status" value="1"/>
</dbReference>
<dbReference type="PANTHER" id="PTHR43065">
    <property type="entry name" value="SENSOR HISTIDINE KINASE"/>
    <property type="match status" value="1"/>
</dbReference>
<keyword evidence="3" id="KW-0418">Kinase</keyword>
<evidence type="ECO:0000256" key="3">
    <source>
        <dbReference type="ARBA" id="ARBA00022777"/>
    </source>
</evidence>
<reference evidence="7 8" key="1">
    <citation type="submission" date="2016-01" db="EMBL/GenBank/DDBJ databases">
        <title>Complete genome and mega plasmid sequence of Sphingomonas panacis DCY99 elicits systemic resistance in rice to Xanthomonas oryzae.</title>
        <authorList>
            <person name="Kim Y.J."/>
            <person name="Yang D.C."/>
            <person name="Sing P."/>
        </authorList>
    </citation>
    <scope>NUCLEOTIDE SEQUENCE [LARGE SCALE GENOMIC DNA]</scope>
    <source>
        <strain evidence="7 8">DCY99</strain>
        <plasmid evidence="8">Plasmid</plasmid>
    </source>
</reference>
<dbReference type="KEGG" id="span:AWL63_23050"/>
<feature type="domain" description="Histidine kinase" evidence="6">
    <location>
        <begin position="23"/>
        <end position="225"/>
    </location>
</feature>
<dbReference type="PANTHER" id="PTHR43065:SF46">
    <property type="entry name" value="C4-DICARBOXYLATE TRANSPORT SENSOR PROTEIN DCTB"/>
    <property type="match status" value="1"/>
</dbReference>
<protein>
    <recommendedName>
        <fullName evidence="6">Histidine kinase domain-containing protein</fullName>
    </recommendedName>
</protein>
<gene>
    <name evidence="7" type="ORF">AWL63_23050</name>
</gene>
<accession>A0A1B3ZI15</accession>
<name>A0A1B3ZI15_9SPHN</name>
<evidence type="ECO:0000313" key="8">
    <source>
        <dbReference type="Proteomes" id="UP000094256"/>
    </source>
</evidence>
<keyword evidence="8" id="KW-1185">Reference proteome</keyword>
<evidence type="ECO:0000256" key="4">
    <source>
        <dbReference type="ARBA" id="ARBA00022840"/>
    </source>
</evidence>
<dbReference type="SMART" id="SM00387">
    <property type="entry name" value="HATPase_c"/>
    <property type="match status" value="1"/>
</dbReference>
<evidence type="ECO:0000256" key="2">
    <source>
        <dbReference type="ARBA" id="ARBA00022741"/>
    </source>
</evidence>
<evidence type="ECO:0000259" key="6">
    <source>
        <dbReference type="PROSITE" id="PS50109"/>
    </source>
</evidence>
<keyword evidence="4" id="KW-0067">ATP-binding</keyword>
<dbReference type="EMBL" id="CP014169">
    <property type="protein sequence ID" value="AOH87068.1"/>
    <property type="molecule type" value="Genomic_DNA"/>
</dbReference>
<evidence type="ECO:0000313" key="7">
    <source>
        <dbReference type="EMBL" id="AOH87068.1"/>
    </source>
</evidence>
<dbReference type="InterPro" id="IPR036890">
    <property type="entry name" value="HATPase_C_sf"/>
</dbReference>
<evidence type="ECO:0000256" key="1">
    <source>
        <dbReference type="ARBA" id="ARBA00022679"/>
    </source>
</evidence>
<organism evidence="7 8">
    <name type="scientific">Sphingomonas panacis</name>
    <dbReference type="NCBI Taxonomy" id="1560345"/>
    <lineage>
        <taxon>Bacteria</taxon>
        <taxon>Pseudomonadati</taxon>
        <taxon>Pseudomonadota</taxon>
        <taxon>Alphaproteobacteria</taxon>
        <taxon>Sphingomonadales</taxon>
        <taxon>Sphingomonadaceae</taxon>
        <taxon>Sphingomonas</taxon>
    </lineage>
</organism>
<evidence type="ECO:0000256" key="5">
    <source>
        <dbReference type="ARBA" id="ARBA00023012"/>
    </source>
</evidence>
<dbReference type="GO" id="GO:0016301">
    <property type="term" value="F:kinase activity"/>
    <property type="evidence" value="ECO:0007669"/>
    <property type="project" value="UniProtKB-KW"/>
</dbReference>
<dbReference type="AlphaFoldDB" id="A0A1B3ZI15"/>
<dbReference type="InterPro" id="IPR005467">
    <property type="entry name" value="His_kinase_dom"/>
</dbReference>
<dbReference type="PROSITE" id="PS50109">
    <property type="entry name" value="HIS_KIN"/>
    <property type="match status" value="1"/>
</dbReference>
<dbReference type="InterPro" id="IPR003594">
    <property type="entry name" value="HATPase_dom"/>
</dbReference>
<geneLocation type="plasmid" evidence="8"/>
<dbReference type="Pfam" id="PF02518">
    <property type="entry name" value="HATPase_c"/>
    <property type="match status" value="1"/>
</dbReference>
<dbReference type="GO" id="GO:0005524">
    <property type="term" value="F:ATP binding"/>
    <property type="evidence" value="ECO:0007669"/>
    <property type="project" value="UniProtKB-KW"/>
</dbReference>
<keyword evidence="2" id="KW-0547">Nucleotide-binding</keyword>
<dbReference type="SUPFAM" id="SSF55874">
    <property type="entry name" value="ATPase domain of HSP90 chaperone/DNA topoisomerase II/histidine kinase"/>
    <property type="match status" value="1"/>
</dbReference>
<keyword evidence="1" id="KW-0808">Transferase</keyword>
<dbReference type="GO" id="GO:0000160">
    <property type="term" value="P:phosphorelay signal transduction system"/>
    <property type="evidence" value="ECO:0007669"/>
    <property type="project" value="UniProtKB-KW"/>
</dbReference>
<keyword evidence="5" id="KW-0902">Two-component regulatory system</keyword>
<dbReference type="Proteomes" id="UP000094256">
    <property type="component" value="Plasmid unnamed"/>
</dbReference>
<keyword evidence="7" id="KW-0614">Plasmid</keyword>
<proteinExistence type="predicted"/>
<sequence length="230" mass="24828">MRVAQDDCSVCSTDCTAITLDREAIHDLRNLFGIVASARHMLDDDPNAERRAMLLAAIESAALRGGDLTTKLLTRAPSTDANRIDDINQHVISLQPMIQALAGRQANIVFDLATIPIPVRLKHGDLDAALLELVANARKAMGNSGRIMIGTRRAGACLWLSVADDGRGMDEVSLVRLTHSNERPAAHGSGFARVRRFAESAQGRLRIRSGENKGTIVCLILPVAQHIAVV</sequence>